<dbReference type="Pfam" id="PF00149">
    <property type="entry name" value="Metallophos"/>
    <property type="match status" value="1"/>
</dbReference>
<name>A0A927HB78_9BACI</name>
<dbReference type="InterPro" id="IPR004843">
    <property type="entry name" value="Calcineurin-like_PHP"/>
</dbReference>
<keyword evidence="1" id="KW-0732">Signal</keyword>
<dbReference type="GO" id="GO:0009166">
    <property type="term" value="P:nucleotide catabolic process"/>
    <property type="evidence" value="ECO:0007669"/>
    <property type="project" value="InterPro"/>
</dbReference>
<dbReference type="InterPro" id="IPR029052">
    <property type="entry name" value="Metallo-depent_PP-like"/>
</dbReference>
<reference evidence="5" key="1">
    <citation type="submission" date="2020-09" db="EMBL/GenBank/DDBJ databases">
        <title>Bacillus faecalis sp. nov., a moderately halophilic bacterium isolated from cow faeces.</title>
        <authorList>
            <person name="Jiang L."/>
            <person name="Lee J."/>
        </authorList>
    </citation>
    <scope>NUCLEOTIDE SEQUENCE</scope>
    <source>
        <strain evidence="5">AGMB 02131</strain>
    </source>
</reference>
<comment type="similarity">
    <text evidence="2">Belongs to the 5'-nucleotidase family.</text>
</comment>
<feature type="domain" description="5'-Nucleotidase C-terminal" evidence="4">
    <location>
        <begin position="290"/>
        <end position="416"/>
    </location>
</feature>
<dbReference type="RefSeq" id="WP_190997763.1">
    <property type="nucleotide sequence ID" value="NZ_JACXSI010000015.1"/>
</dbReference>
<gene>
    <name evidence="5" type="ORF">IEO70_07535</name>
</gene>
<dbReference type="CDD" id="cd00845">
    <property type="entry name" value="MPP_UshA_N_like"/>
    <property type="match status" value="1"/>
</dbReference>
<dbReference type="SUPFAM" id="SSF55816">
    <property type="entry name" value="5'-nucleotidase (syn. UDP-sugar hydrolase), C-terminal domain"/>
    <property type="match status" value="1"/>
</dbReference>
<dbReference type="GO" id="GO:0000166">
    <property type="term" value="F:nucleotide binding"/>
    <property type="evidence" value="ECO:0007669"/>
    <property type="project" value="UniProtKB-KW"/>
</dbReference>
<dbReference type="InterPro" id="IPR011240">
    <property type="entry name" value="Pesterase_YunD"/>
</dbReference>
<dbReference type="Proteomes" id="UP000602076">
    <property type="component" value="Unassembled WGS sequence"/>
</dbReference>
<dbReference type="GO" id="GO:0030288">
    <property type="term" value="C:outer membrane-bounded periplasmic space"/>
    <property type="evidence" value="ECO:0007669"/>
    <property type="project" value="TreeGrafter"/>
</dbReference>
<dbReference type="Pfam" id="PF02872">
    <property type="entry name" value="5_nucleotid_C"/>
    <property type="match status" value="1"/>
</dbReference>
<keyword evidence="2" id="KW-0378">Hydrolase</keyword>
<accession>A0A927HB78</accession>
<organism evidence="5 6">
    <name type="scientific">Peribacillus faecalis</name>
    <dbReference type="NCBI Taxonomy" id="2772559"/>
    <lineage>
        <taxon>Bacteria</taxon>
        <taxon>Bacillati</taxon>
        <taxon>Bacillota</taxon>
        <taxon>Bacilli</taxon>
        <taxon>Bacillales</taxon>
        <taxon>Bacillaceae</taxon>
        <taxon>Peribacillus</taxon>
    </lineage>
</organism>
<evidence type="ECO:0000259" key="3">
    <source>
        <dbReference type="Pfam" id="PF00149"/>
    </source>
</evidence>
<protein>
    <submittedName>
        <fullName evidence="5">Bifunctional metallophosphatase/5'-nucleotidase</fullName>
    </submittedName>
</protein>
<sequence>MGETIHFYYINDLHSHFEHWPRIQQFIRKRKEQHNNTEEETIVLDIGDNTDRFHPFTEAFLGKGNVKLLNELGCDYATIGNNEGITFPFAALDRLYDEAQFKVLVANLFYPNGQRPSWAQPYSIHVTKLGARIAFIGATAYFRVFYEKLGWRVTEPYEEISRVVNELEGKCDCIVLLSHLGLEFDEQVAATIPEISVILGAHTHHILHQGKMIEQTLLCGAGKGGTYVGHAELSMDDLHQLTDVSTRLFDMNKQPAAMHEKEYVHSLHEIGKEKMMTEICSLQKPLGVEWFNESPLVRLLCDSLRAWCDADCAFINAGLLLDGLDEGIVTAYDIHKICPHPINPCLIEVSGSELKEILVQSMDEKWPHMQIKGFGFRGNIFGMMIYSNIHILSKHEIYIGGELLQPAKQYKLALPDMFTFGYFFPSITRTDKKQYFLPEFLRDILAESLRTH</sequence>
<dbReference type="PRINTS" id="PR01607">
    <property type="entry name" value="APYRASEFAMLY"/>
</dbReference>
<proteinExistence type="inferred from homology"/>
<comment type="caution">
    <text evidence="5">The sequence shown here is derived from an EMBL/GenBank/DDBJ whole genome shotgun (WGS) entry which is preliminary data.</text>
</comment>
<dbReference type="PANTHER" id="PTHR11575:SF23">
    <property type="entry name" value="5-NUCLEOTIDASE FAMILY PROTEIN"/>
    <property type="match status" value="1"/>
</dbReference>
<dbReference type="AlphaFoldDB" id="A0A927HB78"/>
<keyword evidence="6" id="KW-1185">Reference proteome</keyword>
<dbReference type="GO" id="GO:0008768">
    <property type="term" value="F:UDP-sugar diphosphatase activity"/>
    <property type="evidence" value="ECO:0007669"/>
    <property type="project" value="TreeGrafter"/>
</dbReference>
<dbReference type="Gene3D" id="3.60.21.10">
    <property type="match status" value="1"/>
</dbReference>
<keyword evidence="2" id="KW-0547">Nucleotide-binding</keyword>
<evidence type="ECO:0000259" key="4">
    <source>
        <dbReference type="Pfam" id="PF02872"/>
    </source>
</evidence>
<dbReference type="SUPFAM" id="SSF56300">
    <property type="entry name" value="Metallo-dependent phosphatases"/>
    <property type="match status" value="1"/>
</dbReference>
<dbReference type="GO" id="GO:0008253">
    <property type="term" value="F:5'-nucleotidase activity"/>
    <property type="evidence" value="ECO:0007669"/>
    <property type="project" value="TreeGrafter"/>
</dbReference>
<evidence type="ECO:0000313" key="5">
    <source>
        <dbReference type="EMBL" id="MBD3108216.1"/>
    </source>
</evidence>
<evidence type="ECO:0000256" key="1">
    <source>
        <dbReference type="ARBA" id="ARBA00022729"/>
    </source>
</evidence>
<dbReference type="InterPro" id="IPR006179">
    <property type="entry name" value="5_nucleotidase/apyrase"/>
</dbReference>
<evidence type="ECO:0000313" key="6">
    <source>
        <dbReference type="Proteomes" id="UP000602076"/>
    </source>
</evidence>
<dbReference type="InterPro" id="IPR036907">
    <property type="entry name" value="5'-Nucleotdase_C_sf"/>
</dbReference>
<evidence type="ECO:0000256" key="2">
    <source>
        <dbReference type="RuleBase" id="RU362119"/>
    </source>
</evidence>
<dbReference type="PANTHER" id="PTHR11575">
    <property type="entry name" value="5'-NUCLEOTIDASE-RELATED"/>
    <property type="match status" value="1"/>
</dbReference>
<feature type="domain" description="Calcineurin-like phosphoesterase" evidence="3">
    <location>
        <begin position="6"/>
        <end position="205"/>
    </location>
</feature>
<dbReference type="InterPro" id="IPR008334">
    <property type="entry name" value="5'-Nucleotdase_C"/>
</dbReference>
<dbReference type="EMBL" id="JACXSI010000015">
    <property type="protein sequence ID" value="MBD3108216.1"/>
    <property type="molecule type" value="Genomic_DNA"/>
</dbReference>
<dbReference type="Gene3D" id="3.90.780.10">
    <property type="entry name" value="5'-Nucleotidase, C-terminal domain"/>
    <property type="match status" value="1"/>
</dbReference>
<dbReference type="PIRSF" id="PIRSF036361">
    <property type="entry name" value="YunD"/>
    <property type="match status" value="1"/>
</dbReference>